<dbReference type="PROSITE" id="PS50850">
    <property type="entry name" value="MFS"/>
    <property type="match status" value="1"/>
</dbReference>
<feature type="transmembrane region" description="Helical" evidence="6">
    <location>
        <begin position="385"/>
        <end position="406"/>
    </location>
</feature>
<evidence type="ECO:0000256" key="3">
    <source>
        <dbReference type="ARBA" id="ARBA00022692"/>
    </source>
</evidence>
<evidence type="ECO:0000256" key="1">
    <source>
        <dbReference type="ARBA" id="ARBA00004141"/>
    </source>
</evidence>
<dbReference type="Gene3D" id="1.20.1250.20">
    <property type="entry name" value="MFS general substrate transporter like domains"/>
    <property type="match status" value="2"/>
</dbReference>
<dbReference type="SUPFAM" id="SSF103473">
    <property type="entry name" value="MFS general substrate transporter"/>
    <property type="match status" value="1"/>
</dbReference>
<evidence type="ECO:0000256" key="2">
    <source>
        <dbReference type="ARBA" id="ARBA00022448"/>
    </source>
</evidence>
<keyword evidence="4 6" id="KW-1133">Transmembrane helix</keyword>
<dbReference type="PANTHER" id="PTHR43791">
    <property type="entry name" value="PERMEASE-RELATED"/>
    <property type="match status" value="1"/>
</dbReference>
<comment type="caution">
    <text evidence="8">The sequence shown here is derived from an EMBL/GenBank/DDBJ whole genome shotgun (WGS) entry which is preliminary data.</text>
</comment>
<dbReference type="InterPro" id="IPR011701">
    <property type="entry name" value="MFS"/>
</dbReference>
<feature type="transmembrane region" description="Helical" evidence="6">
    <location>
        <begin position="129"/>
        <end position="148"/>
    </location>
</feature>
<comment type="subcellular location">
    <subcellularLocation>
        <location evidence="1">Membrane</location>
        <topology evidence="1">Multi-pass membrane protein</topology>
    </subcellularLocation>
</comment>
<feature type="transmembrane region" description="Helical" evidence="6">
    <location>
        <begin position="418"/>
        <end position="438"/>
    </location>
</feature>
<evidence type="ECO:0000256" key="4">
    <source>
        <dbReference type="ARBA" id="ARBA00022989"/>
    </source>
</evidence>
<feature type="transmembrane region" description="Helical" evidence="6">
    <location>
        <begin position="450"/>
        <end position="473"/>
    </location>
</feature>
<feature type="transmembrane region" description="Helical" evidence="6">
    <location>
        <begin position="189"/>
        <end position="210"/>
    </location>
</feature>
<feature type="transmembrane region" description="Helical" evidence="6">
    <location>
        <begin position="160"/>
        <end position="177"/>
    </location>
</feature>
<evidence type="ECO:0000256" key="6">
    <source>
        <dbReference type="SAM" id="Phobius"/>
    </source>
</evidence>
<feature type="transmembrane region" description="Helical" evidence="6">
    <location>
        <begin position="222"/>
        <end position="244"/>
    </location>
</feature>
<dbReference type="Proteomes" id="UP000307173">
    <property type="component" value="Unassembled WGS sequence"/>
</dbReference>
<dbReference type="EMBL" id="SELW01000677">
    <property type="protein sequence ID" value="TID13527.1"/>
    <property type="molecule type" value="Genomic_DNA"/>
</dbReference>
<evidence type="ECO:0000259" key="7">
    <source>
        <dbReference type="PROSITE" id="PS50850"/>
    </source>
</evidence>
<proteinExistence type="predicted"/>
<name>A0A4T0WUS0_9ASCO</name>
<dbReference type="GO" id="GO:0022857">
    <property type="term" value="F:transmembrane transporter activity"/>
    <property type="evidence" value="ECO:0007669"/>
    <property type="project" value="InterPro"/>
</dbReference>
<reference evidence="8 9" key="1">
    <citation type="journal article" date="2019" name="Front. Genet.">
        <title>Whole-Genome Sequencing of the Opportunistic Yeast Pathogen Candida inconspicua Uncovers Its Hybrid Origin.</title>
        <authorList>
            <person name="Mixao V."/>
            <person name="Hansen A.P."/>
            <person name="Saus E."/>
            <person name="Boekhout T."/>
            <person name="Lass-Florl C."/>
            <person name="Gabaldon T."/>
        </authorList>
    </citation>
    <scope>NUCLEOTIDE SEQUENCE [LARGE SCALE GENOMIC DNA]</scope>
    <source>
        <strain evidence="8 9">CBS 180</strain>
    </source>
</reference>
<dbReference type="AlphaFoldDB" id="A0A4T0WUS0"/>
<feature type="transmembrane region" description="Helical" evidence="6">
    <location>
        <begin position="333"/>
        <end position="350"/>
    </location>
</feature>
<dbReference type="OrthoDB" id="2985014at2759"/>
<dbReference type="InterPro" id="IPR020846">
    <property type="entry name" value="MFS_dom"/>
</dbReference>
<evidence type="ECO:0000313" key="9">
    <source>
        <dbReference type="Proteomes" id="UP000307173"/>
    </source>
</evidence>
<feature type="transmembrane region" description="Helical" evidence="6">
    <location>
        <begin position="61"/>
        <end position="79"/>
    </location>
</feature>
<dbReference type="PANTHER" id="PTHR43791:SF46">
    <property type="entry name" value="MAJOR FACILITATOR SUPERFAMILY (MFS) PROFILE DOMAIN-CONTAINING PROTEIN-RELATED"/>
    <property type="match status" value="1"/>
</dbReference>
<dbReference type="STRING" id="52247.A0A4T0WUS0"/>
<protein>
    <recommendedName>
        <fullName evidence="7">Major facilitator superfamily (MFS) profile domain-containing protein</fullName>
    </recommendedName>
</protein>
<evidence type="ECO:0000313" key="8">
    <source>
        <dbReference type="EMBL" id="TID13527.1"/>
    </source>
</evidence>
<feature type="transmembrane region" description="Helical" evidence="6">
    <location>
        <begin position="292"/>
        <end position="313"/>
    </location>
</feature>
<keyword evidence="5 6" id="KW-0472">Membrane</keyword>
<evidence type="ECO:0000256" key="5">
    <source>
        <dbReference type="ARBA" id="ARBA00023136"/>
    </source>
</evidence>
<dbReference type="InterPro" id="IPR036259">
    <property type="entry name" value="MFS_trans_sf"/>
</dbReference>
<accession>A0A4T0WUS0</accession>
<feature type="transmembrane region" description="Helical" evidence="6">
    <location>
        <begin position="99"/>
        <end position="117"/>
    </location>
</feature>
<keyword evidence="9" id="KW-1185">Reference proteome</keyword>
<keyword evidence="3 6" id="KW-0812">Transmembrane</keyword>
<feature type="transmembrane region" description="Helical" evidence="6">
    <location>
        <begin position="357"/>
        <end position="379"/>
    </location>
</feature>
<dbReference type="FunFam" id="1.20.1250.20:FF:000034">
    <property type="entry name" value="MFS general substrate transporter"/>
    <property type="match status" value="1"/>
</dbReference>
<gene>
    <name evidence="8" type="ORF">CANINC_004885</name>
</gene>
<dbReference type="GO" id="GO:0005886">
    <property type="term" value="C:plasma membrane"/>
    <property type="evidence" value="ECO:0007669"/>
    <property type="project" value="TreeGrafter"/>
</dbReference>
<keyword evidence="2" id="KW-0813">Transport</keyword>
<dbReference type="Pfam" id="PF07690">
    <property type="entry name" value="MFS_1"/>
    <property type="match status" value="1"/>
</dbReference>
<dbReference type="FunFam" id="1.20.1250.20:FF:000013">
    <property type="entry name" value="MFS general substrate transporter"/>
    <property type="match status" value="1"/>
</dbReference>
<feature type="domain" description="Major facilitator superfamily (MFS) profile" evidence="7">
    <location>
        <begin position="63"/>
        <end position="478"/>
    </location>
</feature>
<sequence length="509" mass="57407">MSDKETLEHLSIHKDSFDVKSDVEVQQDQPKLTEEEKSALVEQLATEYGVNQKKLMWKVDLNVVPPFCLLYFLAFLDRVNISNAKIYGMEEDLHLTSNQFSAALTVFFVPYILFEVLSNYTLKIVKPHIWLATLILLFGVVTICMAYSRNYGGLIVCRLFLGIFEAGTFPSIFYIMANYYCQRESQRRFSFFFSCTCLAGGCAGALAYRINDLNGKHGLASWQWIYIIEGSFTAGLAGFLYFFIPDFPEESRFLKQNERDFLKKKLEIYSGNSGFEIKQTWSDVLEVMKEPAIYICALTYFAFIIPAYSYAFFAPSIIKQLGYTAMSAQSHSIYPWLASMGFSILTAFVSDHFYIRVPFAVASGIISIVGFAVVIGIPHNANAKYGGLFLLASGLYTAMPILICWVSLNFSGHTRKSVGTAFVIGVGNTGGIVASFLFPNNDAPKYTMGLSVGLAFTAFAIVLLLVYCGYLMYMNKKKQSEAYKIAWDQNSEREKIMKGDLNPDFRYLY</sequence>
<organism evidence="8 9">
    <name type="scientific">Pichia inconspicua</name>
    <dbReference type="NCBI Taxonomy" id="52247"/>
    <lineage>
        <taxon>Eukaryota</taxon>
        <taxon>Fungi</taxon>
        <taxon>Dikarya</taxon>
        <taxon>Ascomycota</taxon>
        <taxon>Saccharomycotina</taxon>
        <taxon>Pichiomycetes</taxon>
        <taxon>Pichiales</taxon>
        <taxon>Pichiaceae</taxon>
        <taxon>Pichia</taxon>
    </lineage>
</organism>